<dbReference type="Pfam" id="PF00651">
    <property type="entry name" value="BTB"/>
    <property type="match status" value="1"/>
</dbReference>
<evidence type="ECO:0000313" key="8">
    <source>
        <dbReference type="Proteomes" id="UP001107558"/>
    </source>
</evidence>
<dbReference type="GO" id="GO:0008270">
    <property type="term" value="F:zinc ion binding"/>
    <property type="evidence" value="ECO:0007669"/>
    <property type="project" value="UniProtKB-KW"/>
</dbReference>
<dbReference type="InterPro" id="IPR051095">
    <property type="entry name" value="Dros_DevTransReg"/>
</dbReference>
<feature type="region of interest" description="Disordered" evidence="4">
    <location>
        <begin position="121"/>
        <end position="182"/>
    </location>
</feature>
<name>A0A9J6BG53_POLVA</name>
<proteinExistence type="predicted"/>
<dbReference type="PANTHER" id="PTHR23110">
    <property type="entry name" value="BTB DOMAIN TRANSCRIPTION FACTOR"/>
    <property type="match status" value="1"/>
</dbReference>
<dbReference type="OrthoDB" id="6482909at2759"/>
<dbReference type="PANTHER" id="PTHR23110:SF99">
    <property type="entry name" value="BROAD-COMPLEX CORE PROTEIN ISOFORM 6"/>
    <property type="match status" value="1"/>
</dbReference>
<dbReference type="Proteomes" id="UP001107558">
    <property type="component" value="Chromosome 4"/>
</dbReference>
<feature type="domain" description="BTB" evidence="5">
    <location>
        <begin position="37"/>
        <end position="102"/>
    </location>
</feature>
<dbReference type="GO" id="GO:0005634">
    <property type="term" value="C:nucleus"/>
    <property type="evidence" value="ECO:0007669"/>
    <property type="project" value="UniProtKB-SubCell"/>
</dbReference>
<evidence type="ECO:0000259" key="5">
    <source>
        <dbReference type="PROSITE" id="PS50097"/>
    </source>
</evidence>
<organism evidence="7 8">
    <name type="scientific">Polypedilum vanderplanki</name>
    <name type="common">Sleeping chironomid midge</name>
    <dbReference type="NCBI Taxonomy" id="319348"/>
    <lineage>
        <taxon>Eukaryota</taxon>
        <taxon>Metazoa</taxon>
        <taxon>Ecdysozoa</taxon>
        <taxon>Arthropoda</taxon>
        <taxon>Hexapoda</taxon>
        <taxon>Insecta</taxon>
        <taxon>Pterygota</taxon>
        <taxon>Neoptera</taxon>
        <taxon>Endopterygota</taxon>
        <taxon>Diptera</taxon>
        <taxon>Nematocera</taxon>
        <taxon>Chironomoidea</taxon>
        <taxon>Chironomidae</taxon>
        <taxon>Chironominae</taxon>
        <taxon>Polypedilum</taxon>
        <taxon>Polypedilum</taxon>
    </lineage>
</organism>
<dbReference type="SUPFAM" id="SSF54695">
    <property type="entry name" value="POZ domain"/>
    <property type="match status" value="1"/>
</dbReference>
<dbReference type="InterPro" id="IPR011333">
    <property type="entry name" value="SKP1/BTB/POZ_sf"/>
</dbReference>
<sequence length="426" mass="48763">MNHDTSDSSQQRLINFNKPTPDFNRKFYDLFSQKSMVDVTLSVDGQFLQAHKVVLAVASSWFEELFDFLKDKHPVIVLKDISLQQLHNIIEFIYLGSVAIPEEDANCFRSSLEALRISLDESNQDEEHEQESQEFEQETQDQEEGNDENDIEVEEEVTKNEEQEQKTEPETQKIEPDIEIKKEPEWEDSPVIKEEPIETETVKESSQIIKESTQSNLKVASVTHIPPQLAPAITSGSLRIRTPASINERIKPTESSVISESKIVKVVQKLPTPMTVDKTNIQELSKRLSKAILIRRVKKSDGSFVSERSPVKIIQGVKIQKVNQPGTAQQFIPMRPQVVHPTTRMTMISNEKRILPHFRCSHCSKAFTVNKRRNAHEKYCFKNPSRPSSQCPYCPMVLCNPMYINTHIKKVHGIDDVNSAQQMVIE</sequence>
<evidence type="ECO:0000256" key="4">
    <source>
        <dbReference type="SAM" id="MobiDB-lite"/>
    </source>
</evidence>
<feature type="domain" description="C2H2-type" evidence="6">
    <location>
        <begin position="358"/>
        <end position="387"/>
    </location>
</feature>
<dbReference type="PROSITE" id="PS50097">
    <property type="entry name" value="BTB"/>
    <property type="match status" value="1"/>
</dbReference>
<evidence type="ECO:0000259" key="6">
    <source>
        <dbReference type="PROSITE" id="PS50157"/>
    </source>
</evidence>
<dbReference type="Gene3D" id="3.30.710.10">
    <property type="entry name" value="Potassium Channel Kv1.1, Chain A"/>
    <property type="match status" value="1"/>
</dbReference>
<accession>A0A9J6BG53</accession>
<dbReference type="InterPro" id="IPR000210">
    <property type="entry name" value="BTB/POZ_dom"/>
</dbReference>
<keyword evidence="3" id="KW-0862">Zinc</keyword>
<keyword evidence="8" id="KW-1185">Reference proteome</keyword>
<feature type="compositionally biased region" description="Acidic residues" evidence="4">
    <location>
        <begin position="122"/>
        <end position="155"/>
    </location>
</feature>
<evidence type="ECO:0000313" key="7">
    <source>
        <dbReference type="EMBL" id="KAG5668624.1"/>
    </source>
</evidence>
<evidence type="ECO:0000256" key="2">
    <source>
        <dbReference type="ARBA" id="ARBA00023242"/>
    </source>
</evidence>
<dbReference type="SMART" id="SM00225">
    <property type="entry name" value="BTB"/>
    <property type="match status" value="1"/>
</dbReference>
<dbReference type="InterPro" id="IPR013087">
    <property type="entry name" value="Znf_C2H2_type"/>
</dbReference>
<dbReference type="GO" id="GO:0048513">
    <property type="term" value="P:animal organ development"/>
    <property type="evidence" value="ECO:0007669"/>
    <property type="project" value="UniProtKB-ARBA"/>
</dbReference>
<evidence type="ECO:0000256" key="1">
    <source>
        <dbReference type="ARBA" id="ARBA00004123"/>
    </source>
</evidence>
<keyword evidence="3" id="KW-0479">Metal-binding</keyword>
<dbReference type="EMBL" id="JADBJN010000004">
    <property type="protein sequence ID" value="KAG5668624.1"/>
    <property type="molecule type" value="Genomic_DNA"/>
</dbReference>
<dbReference type="GO" id="GO:0003006">
    <property type="term" value="P:developmental process involved in reproduction"/>
    <property type="evidence" value="ECO:0007669"/>
    <property type="project" value="UniProtKB-ARBA"/>
</dbReference>
<evidence type="ECO:0000256" key="3">
    <source>
        <dbReference type="PROSITE-ProRule" id="PRU00042"/>
    </source>
</evidence>
<dbReference type="GO" id="GO:0048468">
    <property type="term" value="P:cell development"/>
    <property type="evidence" value="ECO:0007669"/>
    <property type="project" value="UniProtKB-ARBA"/>
</dbReference>
<protein>
    <submittedName>
        <fullName evidence="7">Uncharacterized protein</fullName>
    </submittedName>
</protein>
<keyword evidence="3" id="KW-0863">Zinc-finger</keyword>
<comment type="caution">
    <text evidence="7">The sequence shown here is derived from an EMBL/GenBank/DDBJ whole genome shotgun (WGS) entry which is preliminary data.</text>
</comment>
<dbReference type="PROSITE" id="PS50157">
    <property type="entry name" value="ZINC_FINGER_C2H2_2"/>
    <property type="match status" value="1"/>
</dbReference>
<gene>
    <name evidence="7" type="ORF">PVAND_016559</name>
</gene>
<dbReference type="AlphaFoldDB" id="A0A9J6BG53"/>
<dbReference type="GO" id="GO:0006357">
    <property type="term" value="P:regulation of transcription by RNA polymerase II"/>
    <property type="evidence" value="ECO:0007669"/>
    <property type="project" value="TreeGrafter"/>
</dbReference>
<comment type="subcellular location">
    <subcellularLocation>
        <location evidence="1">Nucleus</location>
    </subcellularLocation>
</comment>
<feature type="compositionally biased region" description="Basic and acidic residues" evidence="4">
    <location>
        <begin position="156"/>
        <end position="182"/>
    </location>
</feature>
<reference evidence="7" key="1">
    <citation type="submission" date="2021-03" db="EMBL/GenBank/DDBJ databases">
        <title>Chromosome level genome of the anhydrobiotic midge Polypedilum vanderplanki.</title>
        <authorList>
            <person name="Yoshida Y."/>
            <person name="Kikawada T."/>
            <person name="Gusev O."/>
        </authorList>
    </citation>
    <scope>NUCLEOTIDE SEQUENCE</scope>
    <source>
        <strain evidence="7">NIAS01</strain>
        <tissue evidence="7">Whole body or cell culture</tissue>
    </source>
</reference>
<keyword evidence="2" id="KW-0539">Nucleus</keyword>